<accession>A0AAV7U8W0</accession>
<evidence type="ECO:0000313" key="2">
    <source>
        <dbReference type="EMBL" id="KAJ1184971.1"/>
    </source>
</evidence>
<comment type="caution">
    <text evidence="2">The sequence shown here is derived from an EMBL/GenBank/DDBJ whole genome shotgun (WGS) entry which is preliminary data.</text>
</comment>
<dbReference type="Proteomes" id="UP001066276">
    <property type="component" value="Chromosome 3_1"/>
</dbReference>
<gene>
    <name evidence="2" type="ORF">NDU88_001767</name>
</gene>
<evidence type="ECO:0000313" key="3">
    <source>
        <dbReference type="Proteomes" id="UP001066276"/>
    </source>
</evidence>
<protein>
    <submittedName>
        <fullName evidence="2">Uncharacterized protein</fullName>
    </submittedName>
</protein>
<reference evidence="2" key="1">
    <citation type="journal article" date="2022" name="bioRxiv">
        <title>Sequencing and chromosome-scale assembly of the giantPleurodeles waltlgenome.</title>
        <authorList>
            <person name="Brown T."/>
            <person name="Elewa A."/>
            <person name="Iarovenko S."/>
            <person name="Subramanian E."/>
            <person name="Araus A.J."/>
            <person name="Petzold A."/>
            <person name="Susuki M."/>
            <person name="Suzuki K.-i.T."/>
            <person name="Hayashi T."/>
            <person name="Toyoda A."/>
            <person name="Oliveira C."/>
            <person name="Osipova E."/>
            <person name="Leigh N.D."/>
            <person name="Simon A."/>
            <person name="Yun M.H."/>
        </authorList>
    </citation>
    <scope>NUCLEOTIDE SEQUENCE</scope>
    <source>
        <strain evidence="2">20211129_DDA</strain>
        <tissue evidence="2">Liver</tissue>
    </source>
</reference>
<evidence type="ECO:0000256" key="1">
    <source>
        <dbReference type="SAM" id="MobiDB-lite"/>
    </source>
</evidence>
<dbReference type="AlphaFoldDB" id="A0AAV7U8W0"/>
<organism evidence="2 3">
    <name type="scientific">Pleurodeles waltl</name>
    <name type="common">Iberian ribbed newt</name>
    <dbReference type="NCBI Taxonomy" id="8319"/>
    <lineage>
        <taxon>Eukaryota</taxon>
        <taxon>Metazoa</taxon>
        <taxon>Chordata</taxon>
        <taxon>Craniata</taxon>
        <taxon>Vertebrata</taxon>
        <taxon>Euteleostomi</taxon>
        <taxon>Amphibia</taxon>
        <taxon>Batrachia</taxon>
        <taxon>Caudata</taxon>
        <taxon>Salamandroidea</taxon>
        <taxon>Salamandridae</taxon>
        <taxon>Pleurodelinae</taxon>
        <taxon>Pleurodeles</taxon>
    </lineage>
</organism>
<dbReference type="EMBL" id="JANPWB010000005">
    <property type="protein sequence ID" value="KAJ1184971.1"/>
    <property type="molecule type" value="Genomic_DNA"/>
</dbReference>
<sequence>MKSGLSGHGRTAFRPVNKLCCEAKPRGGWAMARALYVAAGTAAHLIGLRPNSKSAFAAYWEQLYRARTTHDQWDLDGFVGDLPAPQLGPGLTEELDGEITGCSSNQLNNGKSPDRTGFPV</sequence>
<keyword evidence="3" id="KW-1185">Reference proteome</keyword>
<feature type="compositionally biased region" description="Polar residues" evidence="1">
    <location>
        <begin position="101"/>
        <end position="111"/>
    </location>
</feature>
<name>A0AAV7U8W0_PLEWA</name>
<feature type="region of interest" description="Disordered" evidence="1">
    <location>
        <begin position="86"/>
        <end position="120"/>
    </location>
</feature>
<proteinExistence type="predicted"/>